<proteinExistence type="predicted"/>
<reference evidence="2 3" key="1">
    <citation type="submission" date="2022-10" db="EMBL/GenBank/DDBJ databases">
        <title>Defluviimonas sp. nov., isolated from ocean surface sediments.</title>
        <authorList>
            <person name="He W."/>
            <person name="Wang L."/>
            <person name="Zhang D.-F."/>
        </authorList>
    </citation>
    <scope>NUCLEOTIDE SEQUENCE [LARGE SCALE GENOMIC DNA]</scope>
    <source>
        <strain evidence="2 3">WL0024</strain>
    </source>
</reference>
<evidence type="ECO:0000313" key="3">
    <source>
        <dbReference type="Proteomes" id="UP001209535"/>
    </source>
</evidence>
<organism evidence="2 3">
    <name type="scientific">Albidovulum salinarum</name>
    <dbReference type="NCBI Taxonomy" id="2984153"/>
    <lineage>
        <taxon>Bacteria</taxon>
        <taxon>Pseudomonadati</taxon>
        <taxon>Pseudomonadota</taxon>
        <taxon>Alphaproteobacteria</taxon>
        <taxon>Rhodobacterales</taxon>
        <taxon>Paracoccaceae</taxon>
        <taxon>Albidovulum</taxon>
    </lineage>
</organism>
<sequence length="216" mass="24173">MSGWRDRLFGIGSGTTEPPGAERQSLQADARWRRLHDRNWTCPACDQVHNGVFDLAYARPDPYQGPEDYEPNGAVPDALAAGRDILTEDFCLLGPHRILRCVLPIPIIGSDTQFAFGVWGTIKPDHFDEVLEHFDSGTAADTGPYFSWLMNQLPGASRDPARCTMTMQNGRQRPMLAIDDESHPFHAAQRDGITFDALLDLYARYGHDIRPYLTDA</sequence>
<name>A0ABT2X039_9RHOB</name>
<keyword evidence="3" id="KW-1185">Reference proteome</keyword>
<dbReference type="Proteomes" id="UP001209535">
    <property type="component" value="Unassembled WGS sequence"/>
</dbReference>
<dbReference type="EMBL" id="JAOVQO010000003">
    <property type="protein sequence ID" value="MCU9847084.1"/>
    <property type="molecule type" value="Genomic_DNA"/>
</dbReference>
<comment type="caution">
    <text evidence="2">The sequence shown here is derived from an EMBL/GenBank/DDBJ whole genome shotgun (WGS) entry which is preliminary data.</text>
</comment>
<dbReference type="RefSeq" id="WP_263333312.1">
    <property type="nucleotide sequence ID" value="NZ_JAOVQO010000003.1"/>
</dbReference>
<dbReference type="InterPro" id="IPR018697">
    <property type="entry name" value="DUF2199"/>
</dbReference>
<dbReference type="Pfam" id="PF09965">
    <property type="entry name" value="DUF2199"/>
    <property type="match status" value="1"/>
</dbReference>
<protein>
    <submittedName>
        <fullName evidence="2">DUF2199 domain-containing protein</fullName>
    </submittedName>
</protein>
<accession>A0ABT2X039</accession>
<feature type="region of interest" description="Disordered" evidence="1">
    <location>
        <begin position="1"/>
        <end position="23"/>
    </location>
</feature>
<evidence type="ECO:0000256" key="1">
    <source>
        <dbReference type="SAM" id="MobiDB-lite"/>
    </source>
</evidence>
<gene>
    <name evidence="2" type="ORF">OEZ60_03615</name>
</gene>
<evidence type="ECO:0000313" key="2">
    <source>
        <dbReference type="EMBL" id="MCU9847084.1"/>
    </source>
</evidence>